<dbReference type="InterPro" id="IPR035986">
    <property type="entry name" value="PKD_dom_sf"/>
</dbReference>
<protein>
    <submittedName>
        <fullName evidence="2">PKD domain-containing protein</fullName>
    </submittedName>
</protein>
<dbReference type="CDD" id="cd00146">
    <property type="entry name" value="PKD"/>
    <property type="match status" value="1"/>
</dbReference>
<dbReference type="InterPro" id="IPR013783">
    <property type="entry name" value="Ig-like_fold"/>
</dbReference>
<dbReference type="Gene3D" id="2.60.40.10">
    <property type="entry name" value="Immunoglobulins"/>
    <property type="match status" value="1"/>
</dbReference>
<dbReference type="SUPFAM" id="SSF49299">
    <property type="entry name" value="PKD domain"/>
    <property type="match status" value="1"/>
</dbReference>
<dbReference type="EMBL" id="JHEG04000001">
    <property type="protein sequence ID" value="KAF3890828.1"/>
    <property type="molecule type" value="Genomic_DNA"/>
</dbReference>
<reference evidence="2" key="2">
    <citation type="submission" date="2019-11" db="EMBL/GenBank/DDBJ databases">
        <title>Improved Assembly of Tolypothrix boutellei genome.</title>
        <authorList>
            <person name="Sarangi A.N."/>
            <person name="Mukherjee M."/>
            <person name="Ghosh S."/>
            <person name="Singh D."/>
            <person name="Das A."/>
            <person name="Kant S."/>
            <person name="Prusty A."/>
            <person name="Tripathy S."/>
        </authorList>
    </citation>
    <scope>NUCLEOTIDE SEQUENCE</scope>
    <source>
        <strain evidence="2">VB521301</strain>
    </source>
</reference>
<dbReference type="AlphaFoldDB" id="A0A8S9TF82"/>
<comment type="caution">
    <text evidence="2">The sequence shown here is derived from an EMBL/GenBank/DDBJ whole genome shotgun (WGS) entry which is preliminary data.</text>
</comment>
<keyword evidence="3" id="KW-1185">Reference proteome</keyword>
<dbReference type="Pfam" id="PF18911">
    <property type="entry name" value="PKD_4"/>
    <property type="match status" value="1"/>
</dbReference>
<gene>
    <name evidence="2" type="ORF">DA73_0400005630</name>
</gene>
<proteinExistence type="predicted"/>
<dbReference type="Proteomes" id="UP000029738">
    <property type="component" value="Unassembled WGS sequence"/>
</dbReference>
<feature type="domain" description="PKD" evidence="1">
    <location>
        <begin position="1"/>
        <end position="41"/>
    </location>
</feature>
<organism evidence="2 3">
    <name type="scientific">Tolypothrix bouteillei VB521301</name>
    <dbReference type="NCBI Taxonomy" id="1479485"/>
    <lineage>
        <taxon>Bacteria</taxon>
        <taxon>Bacillati</taxon>
        <taxon>Cyanobacteriota</taxon>
        <taxon>Cyanophyceae</taxon>
        <taxon>Nostocales</taxon>
        <taxon>Tolypothrichaceae</taxon>
        <taxon>Tolypothrix</taxon>
    </lineage>
</organism>
<name>A0A8S9TF82_9CYAN</name>
<dbReference type="InterPro" id="IPR000601">
    <property type="entry name" value="PKD_dom"/>
</dbReference>
<sequence length="88" mass="9323">MTTVTGQTVSHTFVDNGTYTATLTVTDSMGTSVVQTLSLSVNNVAPRAIALDDFAVNKGTAISLNGSFTDRISSQIFLRISKMLLNGH</sequence>
<evidence type="ECO:0000313" key="3">
    <source>
        <dbReference type="Proteomes" id="UP000029738"/>
    </source>
</evidence>
<evidence type="ECO:0000313" key="2">
    <source>
        <dbReference type="EMBL" id="KAF3890828.1"/>
    </source>
</evidence>
<accession>A0A8S9TF82</accession>
<dbReference type="OrthoDB" id="564496at2"/>
<reference evidence="2" key="1">
    <citation type="journal article" date="2015" name="Genome Announc.">
        <title>Draft Genome Sequence of Tolypothrix boutellei Strain VB521301.</title>
        <authorList>
            <person name="Chandrababunaidu M.M."/>
            <person name="Singh D."/>
            <person name="Sen D."/>
            <person name="Bhan S."/>
            <person name="Das S."/>
            <person name="Gupta A."/>
            <person name="Adhikary S.P."/>
            <person name="Tripathy S."/>
        </authorList>
    </citation>
    <scope>NUCLEOTIDE SEQUENCE</scope>
    <source>
        <strain evidence="2">VB521301</strain>
    </source>
</reference>
<dbReference type="PROSITE" id="PS50093">
    <property type="entry name" value="PKD"/>
    <property type="match status" value="1"/>
</dbReference>
<evidence type="ECO:0000259" key="1">
    <source>
        <dbReference type="PROSITE" id="PS50093"/>
    </source>
</evidence>
<dbReference type="RefSeq" id="WP_137986471.1">
    <property type="nucleotide sequence ID" value="NZ_JHEG04000001.1"/>
</dbReference>